<evidence type="ECO:0000256" key="1">
    <source>
        <dbReference type="SAM" id="MobiDB-lite"/>
    </source>
</evidence>
<dbReference type="AlphaFoldDB" id="A0A540RA48"/>
<dbReference type="Proteomes" id="UP000318080">
    <property type="component" value="Unassembled WGS sequence"/>
</dbReference>
<reference evidence="2 3" key="1">
    <citation type="submission" date="2019-06" db="EMBL/GenBank/DDBJ databases">
        <title>Draft genome of C. phoceense Strain 272.</title>
        <authorList>
            <person name="Pacheco L.G.C."/>
            <person name="Barberis C.M."/>
            <person name="Almuzara M.N."/>
            <person name="Traglia G.M."/>
            <person name="Santos C.S."/>
            <person name="Rocha D.J.P.G."/>
            <person name="Aguiar E.R.G.R."/>
            <person name="Vay C.A."/>
        </authorList>
    </citation>
    <scope>NUCLEOTIDE SEQUENCE [LARGE SCALE GENOMIC DNA]</scope>
    <source>
        <strain evidence="2 3">272</strain>
    </source>
</reference>
<proteinExistence type="predicted"/>
<evidence type="ECO:0000313" key="2">
    <source>
        <dbReference type="EMBL" id="TQE44447.1"/>
    </source>
</evidence>
<keyword evidence="3" id="KW-1185">Reference proteome</keyword>
<organism evidence="2 3">
    <name type="scientific">Corynebacterium phoceense</name>
    <dbReference type="NCBI Taxonomy" id="1686286"/>
    <lineage>
        <taxon>Bacteria</taxon>
        <taxon>Bacillati</taxon>
        <taxon>Actinomycetota</taxon>
        <taxon>Actinomycetes</taxon>
        <taxon>Mycobacteriales</taxon>
        <taxon>Corynebacteriaceae</taxon>
        <taxon>Corynebacterium</taxon>
    </lineage>
</organism>
<gene>
    <name evidence="2" type="ORF">EJK80_02395</name>
</gene>
<dbReference type="EMBL" id="VHIR01000002">
    <property type="protein sequence ID" value="TQE44447.1"/>
    <property type="molecule type" value="Genomic_DNA"/>
</dbReference>
<evidence type="ECO:0000313" key="3">
    <source>
        <dbReference type="Proteomes" id="UP000318080"/>
    </source>
</evidence>
<feature type="compositionally biased region" description="Basic and acidic residues" evidence="1">
    <location>
        <begin position="128"/>
        <end position="146"/>
    </location>
</feature>
<sequence>MDFEGVSFTRIEFTADNLTGPILQAFTTSALRRDILDYLNERYPVEADQGPAPISNEVLRKSWPNGPDFDQLLVMVMVYYNQAVRRERPGTMAVADRFQVSRATASRMVAKARENGLKLVEPVPYPGKRTDNDGTKETKGRRAGDD</sequence>
<protein>
    <submittedName>
        <fullName evidence="2">Uncharacterized protein</fullName>
    </submittedName>
</protein>
<dbReference type="RefSeq" id="WP_141628552.1">
    <property type="nucleotide sequence ID" value="NZ_VHIR01000002.1"/>
</dbReference>
<comment type="caution">
    <text evidence="2">The sequence shown here is derived from an EMBL/GenBank/DDBJ whole genome shotgun (WGS) entry which is preliminary data.</text>
</comment>
<accession>A0A540RA48</accession>
<name>A0A540RA48_9CORY</name>
<feature type="region of interest" description="Disordered" evidence="1">
    <location>
        <begin position="117"/>
        <end position="146"/>
    </location>
</feature>